<feature type="compositionally biased region" description="Basic and acidic residues" evidence="1">
    <location>
        <begin position="63"/>
        <end position="72"/>
    </location>
</feature>
<gene>
    <name evidence="2" type="ORF">SCHPADRAFT_634151</name>
</gene>
<evidence type="ECO:0000313" key="3">
    <source>
        <dbReference type="Proteomes" id="UP000053477"/>
    </source>
</evidence>
<dbReference type="AlphaFoldDB" id="A0A0H2RE19"/>
<dbReference type="InParanoid" id="A0A0H2RE19"/>
<feature type="compositionally biased region" description="Low complexity" evidence="1">
    <location>
        <begin position="7"/>
        <end position="18"/>
    </location>
</feature>
<name>A0A0H2RE19_9AGAM</name>
<protein>
    <submittedName>
        <fullName evidence="2">Uncharacterized protein</fullName>
    </submittedName>
</protein>
<accession>A0A0H2RE19</accession>
<evidence type="ECO:0000313" key="2">
    <source>
        <dbReference type="EMBL" id="KLO07778.1"/>
    </source>
</evidence>
<dbReference type="Proteomes" id="UP000053477">
    <property type="component" value="Unassembled WGS sequence"/>
</dbReference>
<evidence type="ECO:0000256" key="1">
    <source>
        <dbReference type="SAM" id="MobiDB-lite"/>
    </source>
</evidence>
<feature type="compositionally biased region" description="Low complexity" evidence="1">
    <location>
        <begin position="79"/>
        <end position="108"/>
    </location>
</feature>
<feature type="compositionally biased region" description="Basic and acidic residues" evidence="1">
    <location>
        <begin position="22"/>
        <end position="31"/>
    </location>
</feature>
<reference evidence="2 3" key="1">
    <citation type="submission" date="2015-04" db="EMBL/GenBank/DDBJ databases">
        <title>Complete genome sequence of Schizopora paradoxa KUC8140, a cosmopolitan wood degrader in East Asia.</title>
        <authorList>
            <consortium name="DOE Joint Genome Institute"/>
            <person name="Min B."/>
            <person name="Park H."/>
            <person name="Jang Y."/>
            <person name="Kim J.-J."/>
            <person name="Kim K.H."/>
            <person name="Pangilinan J."/>
            <person name="Lipzen A."/>
            <person name="Riley R."/>
            <person name="Grigoriev I.V."/>
            <person name="Spatafora J.W."/>
            <person name="Choi I.-G."/>
        </authorList>
    </citation>
    <scope>NUCLEOTIDE SEQUENCE [LARGE SCALE GENOMIC DNA]</scope>
    <source>
        <strain evidence="2 3">KUC8140</strain>
    </source>
</reference>
<sequence>METAPDSSATSASGSSISQRFTRGEDSEGKRIRYKTAKARASEEASASSRKPPRAVVKPSDAPAKKTREISSKKLIIGTPTKTSTKTPIITSNQTPIITPTRTPNRTPSRLTSNPVRRQVLVDPDDDMFWEACDSNSPSASQGLSVDAEMVLMESSPPTPTILEIIMSNSNPKYDNFA</sequence>
<organism evidence="2 3">
    <name type="scientific">Schizopora paradoxa</name>
    <dbReference type="NCBI Taxonomy" id="27342"/>
    <lineage>
        <taxon>Eukaryota</taxon>
        <taxon>Fungi</taxon>
        <taxon>Dikarya</taxon>
        <taxon>Basidiomycota</taxon>
        <taxon>Agaricomycotina</taxon>
        <taxon>Agaricomycetes</taxon>
        <taxon>Hymenochaetales</taxon>
        <taxon>Schizoporaceae</taxon>
        <taxon>Schizopora</taxon>
    </lineage>
</organism>
<proteinExistence type="predicted"/>
<feature type="region of interest" description="Disordered" evidence="1">
    <location>
        <begin position="1"/>
        <end position="112"/>
    </location>
</feature>
<dbReference type="EMBL" id="KQ086121">
    <property type="protein sequence ID" value="KLO07778.1"/>
    <property type="molecule type" value="Genomic_DNA"/>
</dbReference>
<keyword evidence="3" id="KW-1185">Reference proteome</keyword>